<dbReference type="InterPro" id="IPR028881">
    <property type="entry name" value="PAN2_UCH_dom"/>
</dbReference>
<feature type="region of interest" description="Disordered" evidence="10">
    <location>
        <begin position="435"/>
        <end position="468"/>
    </location>
</feature>
<dbReference type="FunFam" id="3.30.420.10:FF:000011">
    <property type="entry name" value="PAN2-PAN3 deadenylation complex catalytic subunit PAN2"/>
    <property type="match status" value="1"/>
</dbReference>
<evidence type="ECO:0000256" key="5">
    <source>
        <dbReference type="ARBA" id="ARBA00022723"/>
    </source>
</evidence>
<keyword evidence="3 9" id="KW-0507">mRNA processing</keyword>
<dbReference type="GO" id="GO:0006397">
    <property type="term" value="P:mRNA processing"/>
    <property type="evidence" value="ECO:0007669"/>
    <property type="project" value="UniProtKB-KW"/>
</dbReference>
<dbReference type="SMART" id="SM00479">
    <property type="entry name" value="EXOIII"/>
    <property type="match status" value="1"/>
</dbReference>
<feature type="binding site" evidence="9">
    <location>
        <position position="1036"/>
    </location>
    <ligand>
        <name>a divalent metal cation</name>
        <dbReference type="ChEBI" id="CHEBI:60240"/>
        <note>catalytic</note>
    </ligand>
</feature>
<dbReference type="Pfam" id="PF20770">
    <property type="entry name" value="PAN2_N"/>
    <property type="match status" value="1"/>
</dbReference>
<dbReference type="InterPro" id="IPR015943">
    <property type="entry name" value="WD40/YVTN_repeat-like_dom_sf"/>
</dbReference>
<dbReference type="FunFam" id="2.130.10.10:FF:000421">
    <property type="entry name" value="PAN2-PAN3 deadenylation complex catalytic subunit PAN2"/>
    <property type="match status" value="1"/>
</dbReference>
<dbReference type="InterPro" id="IPR050785">
    <property type="entry name" value="PAN2-PAN3_catalytic_subunit"/>
</dbReference>
<proteinExistence type="inferred from homology"/>
<keyword evidence="8 9" id="KW-0539">Nucleus</keyword>
<dbReference type="GO" id="GO:0003676">
    <property type="term" value="F:nucleic acid binding"/>
    <property type="evidence" value="ECO:0007669"/>
    <property type="project" value="InterPro"/>
</dbReference>
<dbReference type="InterPro" id="IPR028889">
    <property type="entry name" value="USP"/>
</dbReference>
<comment type="subunit">
    <text evidence="9">Forms a heterotrimer with an asymmetric homodimer of the regulatory subunit PAN3 to form the poly(A)-nuclease (PAN) deadenylation complex.</text>
</comment>
<dbReference type="SUPFAM" id="SSF53098">
    <property type="entry name" value="Ribonuclease H-like"/>
    <property type="match status" value="1"/>
</dbReference>
<comment type="domain">
    <text evidence="9">The linker, or PAN3 interaction domain (PID), between the WD40 repeats and the pseudo-UCH domain mediates interaction with PAN3.</text>
</comment>
<evidence type="ECO:0000256" key="10">
    <source>
        <dbReference type="SAM" id="MobiDB-lite"/>
    </source>
</evidence>
<evidence type="ECO:0000313" key="12">
    <source>
        <dbReference type="EMBL" id="KAL0268884.1"/>
    </source>
</evidence>
<dbReference type="SUPFAM" id="SSF54001">
    <property type="entry name" value="Cysteine proteinases"/>
    <property type="match status" value="1"/>
</dbReference>
<dbReference type="EMBL" id="JARGDH010000005">
    <property type="protein sequence ID" value="KAL0268884.1"/>
    <property type="molecule type" value="Genomic_DNA"/>
</dbReference>
<reference evidence="12" key="1">
    <citation type="journal article" date="2024" name="Gigascience">
        <title>Chromosome-level genome of the poultry shaft louse Menopon gallinae provides insight into the host-switching and adaptive evolution of parasitic lice.</title>
        <authorList>
            <person name="Xu Y."/>
            <person name="Ma L."/>
            <person name="Liu S."/>
            <person name="Liang Y."/>
            <person name="Liu Q."/>
            <person name="He Z."/>
            <person name="Tian L."/>
            <person name="Duan Y."/>
            <person name="Cai W."/>
            <person name="Li H."/>
            <person name="Song F."/>
        </authorList>
    </citation>
    <scope>NUCLEOTIDE SEQUENCE</scope>
    <source>
        <strain evidence="12">Cailab_2023a</strain>
    </source>
</reference>
<sequence>MEFNGMNPYDTVIVDTVYDENNQIYEDPGGSYPLPDHFGDGEYSETQTILVDGGERFGVSSVVFDHQEELLWMGNQGGHVTSYYSPAVQKYTSFQVHPTEEVRDIHTFEEGILALTPSSLRCQMRRGIPIYTHTSANLLEMQCFIQISPTNILMGGHQPHLINFDFNTGQETQLLQVGDNGCAILRLHNRFICAGDPFGNITLLDPITLQAEHHLETYSGSLSDFDIHGNLLVTCGFSQRQGNLTVDRFLMVYDFRMMRAVSPIPVVVDPLLLKFLPSFSSRVAVVSSLGQMQLVDTVALSETELCLYQINTANSPLTMDVSPSCQYISIGDAGGHIHLFSSSAPNASFNSFSRDTEFADPVETLPSIGFDDYEVPLSTIPMPFIPSDTKLASYWPEEYLKKVYWPTPSIDPEILKSMKIQGTIGYAPNPMITKRNQVPYNMDKRNNPKTKNYSNGDSSNRGGSQDPVAIPKRYRKLELKHSNKDDIDFEPYNKTMFCGLEANLPNNYCNVMLEILYFLEPIRCMALGHLCSKEFCLCCELSFLFNMLDNSQKVPCQASNFLRAFRTVPEASALGLILSDQNPESKKKTNLIRLIQSWNRFILHQLHFETLETRKRKLSEMERRRNASESPRGRVNYASRNGDFPSGEHGNDEWYRHYRGKSQVTTAEDDSSGAAGLEGANDKDDETEVSRLFGMKQLQINRCLRCNTDINKESTLLLCNLVYLKDGAGKEQSFGQVLSKSLCPEQTTPAWCDKCNKFRPTLQLKRLESLPHILALNCGMDNQNDKDFWQSQMDVLVGNVTKQTDNATNNSGSNGESGKPATTQTKLCRYGEHCNRTNCRFRHPGQEIEKPVSSNSSQLYYTHPWLPTHIQIDLDNTGNVEIRKLMDSDLEKPHEVGELKQSVRYDLMGVVCHITESEEKKNLVAFVNVGKKYHERVGSSGDSQWYLFNNFSVTHVPEQEVTWFNLEWKVPCVLYWINRDLPTQFCPTTIPNPITADVFGEDKCIARDRGRKRITFMPLGFDEMPKKGELVAMDAEFVTLNQEEAELRSDGKLSTIKPSHMSVARVTCVRGQGMLEGTPFIDDYISTQEQVYDYLTKFSGIQPGDLDANFSSKHLTTLKSTYLKLRFLVDIGVKFVGHGLKNDFRVINILVPPEQIIDTVLLFHLPHQRMISLRFLAWHFLGVKIQSVTHDSIEDARTALQLYYHYLKLEEQGIVQKSLEKLYEVGKSMKWTVPDDTESTLQWEASDEEV</sequence>
<dbReference type="InterPro" id="IPR038765">
    <property type="entry name" value="Papain-like_cys_pep_sf"/>
</dbReference>
<comment type="similarity">
    <text evidence="9">Belongs to the peptidase C19 family. PAN2 subfamily.</text>
</comment>
<dbReference type="GO" id="GO:0000289">
    <property type="term" value="P:nuclear-transcribed mRNA poly(A) tail shortening"/>
    <property type="evidence" value="ECO:0007669"/>
    <property type="project" value="UniProtKB-UniRule"/>
</dbReference>
<organism evidence="12">
    <name type="scientific">Menopon gallinae</name>
    <name type="common">poultry shaft louse</name>
    <dbReference type="NCBI Taxonomy" id="328185"/>
    <lineage>
        <taxon>Eukaryota</taxon>
        <taxon>Metazoa</taxon>
        <taxon>Ecdysozoa</taxon>
        <taxon>Arthropoda</taxon>
        <taxon>Hexapoda</taxon>
        <taxon>Insecta</taxon>
        <taxon>Pterygota</taxon>
        <taxon>Neoptera</taxon>
        <taxon>Paraneoptera</taxon>
        <taxon>Psocodea</taxon>
        <taxon>Troctomorpha</taxon>
        <taxon>Phthiraptera</taxon>
        <taxon>Amblycera</taxon>
        <taxon>Menoponidae</taxon>
        <taxon>Menopon</taxon>
    </lineage>
</organism>
<comment type="catalytic activity">
    <reaction evidence="1 9">
        <text>Exonucleolytic cleavage of poly(A) to 5'-AMP.</text>
        <dbReference type="EC" id="3.1.13.4"/>
    </reaction>
</comment>
<dbReference type="CDD" id="cd06143">
    <property type="entry name" value="PAN2_exo"/>
    <property type="match status" value="1"/>
</dbReference>
<comment type="activity regulation">
    <text evidence="9">Positively regulated by the regulatory subunit PAN3.</text>
</comment>
<comment type="subcellular location">
    <subcellularLocation>
        <location evidence="9">Cytoplasm</location>
        <location evidence="9">P-body</location>
    </subcellularLocation>
    <subcellularLocation>
        <location evidence="9">Nucleus</location>
    </subcellularLocation>
    <text evidence="9">Shuttles between nucleus and cytoplasm.</text>
</comment>
<keyword evidence="7 9" id="KW-0269">Exonuclease</keyword>
<comment type="function">
    <text evidence="9">Catalytic subunit of the poly(A)-nuclease (PAN) deadenylation complex, one of two cytoplasmic mRNA deadenylases involved in general and miRNA-mediated mRNA turnover. PAN specifically shortens poly(A) tails of RNA and the activity is stimulated by poly(A)-binding protein (PABP). PAN deadenylation is followed by rapid degradation of the shortened mRNA tails by the CCR4-NOT complex. Deadenylated mRNAs are then degraded by two alternative mechanisms, namely exosome-mediated 3'-5' exonucleolytic degradation, or deadenlyation-dependent mRNA decaping and subsequent 5'-3' exonucleolytic degradation by XRN1.</text>
</comment>
<dbReference type="EC" id="3.1.13.4" evidence="9"/>
<evidence type="ECO:0000256" key="9">
    <source>
        <dbReference type="HAMAP-Rule" id="MF_03182"/>
    </source>
</evidence>
<dbReference type="HAMAP" id="MF_03182">
    <property type="entry name" value="PAN2"/>
    <property type="match status" value="1"/>
</dbReference>
<feature type="domain" description="USP" evidence="11">
    <location>
        <begin position="498"/>
        <end position="979"/>
    </location>
</feature>
<keyword evidence="6 9" id="KW-0378">Hydrolase</keyword>
<dbReference type="InterPro" id="IPR012337">
    <property type="entry name" value="RNaseH-like_sf"/>
</dbReference>
<evidence type="ECO:0000256" key="6">
    <source>
        <dbReference type="ARBA" id="ARBA00022801"/>
    </source>
</evidence>
<feature type="compositionally biased region" description="Basic and acidic residues" evidence="10">
    <location>
        <begin position="618"/>
        <end position="627"/>
    </location>
</feature>
<feature type="region of interest" description="Disordered" evidence="10">
    <location>
        <begin position="803"/>
        <end position="822"/>
    </location>
</feature>
<dbReference type="InterPro" id="IPR048841">
    <property type="entry name" value="PAN2_N"/>
</dbReference>
<dbReference type="InterPro" id="IPR036397">
    <property type="entry name" value="RNaseH_sf"/>
</dbReference>
<feature type="binding site" evidence="9">
    <location>
        <position position="1034"/>
    </location>
    <ligand>
        <name>a divalent metal cation</name>
        <dbReference type="ChEBI" id="CHEBI:60240"/>
        <note>catalytic</note>
    </ligand>
</feature>
<keyword evidence="4 9" id="KW-0540">Nuclease</keyword>
<evidence type="ECO:0000256" key="1">
    <source>
        <dbReference type="ARBA" id="ARBA00001663"/>
    </source>
</evidence>
<dbReference type="PANTHER" id="PTHR15728:SF0">
    <property type="entry name" value="PAN2-PAN3 DEADENYLATION COMPLEX CATALYTIC SUBUNIT PAN2"/>
    <property type="match status" value="1"/>
</dbReference>
<comment type="caution">
    <text evidence="12">The sequence shown here is derived from an EMBL/GenBank/DDBJ whole genome shotgun (WGS) entry which is preliminary data.</text>
</comment>
<evidence type="ECO:0000256" key="2">
    <source>
        <dbReference type="ARBA" id="ARBA00022490"/>
    </source>
</evidence>
<dbReference type="Pfam" id="PF00929">
    <property type="entry name" value="RNase_T"/>
    <property type="match status" value="1"/>
</dbReference>
<evidence type="ECO:0000256" key="4">
    <source>
        <dbReference type="ARBA" id="ARBA00022722"/>
    </source>
</evidence>
<dbReference type="GO" id="GO:0000932">
    <property type="term" value="C:P-body"/>
    <property type="evidence" value="ECO:0007669"/>
    <property type="project" value="UniProtKB-SubCell"/>
</dbReference>
<feature type="region of interest" description="Disordered" evidence="10">
    <location>
        <begin position="618"/>
        <end position="683"/>
    </location>
</feature>
<keyword evidence="5 9" id="KW-0479">Metal-binding</keyword>
<dbReference type="InterPro" id="IPR036322">
    <property type="entry name" value="WD40_repeat_dom_sf"/>
</dbReference>
<gene>
    <name evidence="9" type="primary">PAN2</name>
    <name evidence="12" type="ORF">PYX00_010676</name>
</gene>
<dbReference type="AlphaFoldDB" id="A0AAW2HGQ4"/>
<comment type="cofactor">
    <cofactor evidence="9">
        <name>a divalent metal cation</name>
        <dbReference type="ChEBI" id="CHEBI:60240"/>
    </cofactor>
    <text evidence="9">Binds 2 metal cations per subunit in the catalytic exonuclease domain.</text>
</comment>
<dbReference type="Gene3D" id="3.30.420.10">
    <property type="entry name" value="Ribonuclease H-like superfamily/Ribonuclease H"/>
    <property type="match status" value="1"/>
</dbReference>
<feature type="binding site" evidence="9">
    <location>
        <position position="1195"/>
    </location>
    <ligand>
        <name>a divalent metal cation</name>
        <dbReference type="ChEBI" id="CHEBI:60240"/>
        <note>catalytic</note>
    </ligand>
</feature>
<accession>A0AAW2HGQ4</accession>
<evidence type="ECO:0000256" key="8">
    <source>
        <dbReference type="ARBA" id="ARBA00023242"/>
    </source>
</evidence>
<dbReference type="InterPro" id="IPR030843">
    <property type="entry name" value="PAN2"/>
</dbReference>
<dbReference type="GO" id="GO:0005634">
    <property type="term" value="C:nucleus"/>
    <property type="evidence" value="ECO:0007669"/>
    <property type="project" value="UniProtKB-SubCell"/>
</dbReference>
<dbReference type="PANTHER" id="PTHR15728">
    <property type="entry name" value="DEADENYLATION COMPLEX CATALYTIC SUBUNIT PAN2"/>
    <property type="match status" value="1"/>
</dbReference>
<name>A0AAW2HGQ4_9NEOP</name>
<evidence type="ECO:0000256" key="7">
    <source>
        <dbReference type="ARBA" id="ARBA00022839"/>
    </source>
</evidence>
<evidence type="ECO:0000259" key="11">
    <source>
        <dbReference type="PROSITE" id="PS50235"/>
    </source>
</evidence>
<dbReference type="Gene3D" id="3.90.70.10">
    <property type="entry name" value="Cysteine proteinases"/>
    <property type="match status" value="1"/>
</dbReference>
<protein>
    <recommendedName>
        <fullName evidence="9">PAN2-PAN3 deadenylation complex catalytic subunit PAN2</fullName>
        <ecNumber evidence="9">3.1.13.4</ecNumber>
    </recommendedName>
    <alternativeName>
        <fullName evidence="9">PAB1P-dependent poly(A)-specific ribonuclease</fullName>
    </alternativeName>
    <alternativeName>
        <fullName evidence="9">Poly(A)-nuclease deadenylation complex subunit 2</fullName>
        <shortName evidence="9">PAN deadenylation complex subunit 2</shortName>
    </alternativeName>
</protein>
<dbReference type="PROSITE" id="PS50235">
    <property type="entry name" value="USP_3"/>
    <property type="match status" value="1"/>
</dbReference>
<dbReference type="Gene3D" id="2.130.10.10">
    <property type="entry name" value="YVTN repeat-like/Quinoprotein amine dehydrogenase"/>
    <property type="match status" value="1"/>
</dbReference>
<dbReference type="SUPFAM" id="SSF50978">
    <property type="entry name" value="WD40 repeat-like"/>
    <property type="match status" value="1"/>
</dbReference>
<dbReference type="Pfam" id="PF13423">
    <property type="entry name" value="UCH_1"/>
    <property type="match status" value="1"/>
</dbReference>
<dbReference type="GO" id="GO:0046872">
    <property type="term" value="F:metal ion binding"/>
    <property type="evidence" value="ECO:0007669"/>
    <property type="project" value="UniProtKB-KW"/>
</dbReference>
<evidence type="ECO:0000256" key="3">
    <source>
        <dbReference type="ARBA" id="ARBA00022664"/>
    </source>
</evidence>
<dbReference type="GO" id="GO:0010606">
    <property type="term" value="P:positive regulation of cytoplasmic mRNA processing body assembly"/>
    <property type="evidence" value="ECO:0007669"/>
    <property type="project" value="UniProtKB-UniRule"/>
</dbReference>
<keyword evidence="2 9" id="KW-0963">Cytoplasm</keyword>
<comment type="caution">
    <text evidence="9">Lacks conserved residue(s) required for the propagation of feature annotation.</text>
</comment>
<feature type="binding site" evidence="9">
    <location>
        <position position="1143"/>
    </location>
    <ligand>
        <name>a divalent metal cation</name>
        <dbReference type="ChEBI" id="CHEBI:60240"/>
        <note>catalytic</note>
    </ligand>
</feature>
<comment type="domain">
    <text evidence="9">Contains a pseudo-UCH domain. This ubiquitin C-terminal hydrolase (UCH)-like or ubiquitin specific protease (USP)-like domain is predicted to be catalytically inactive because it lacks the active site catalytic triad characteristic of thiol proteases, with residues at the equivalent structural positions that are incompatible with catalysis, and it cannot bind ubiquitin. It functions as a structural scaffold for intra- and intermolecular interactions in the complex.</text>
</comment>
<feature type="compositionally biased region" description="Polar residues" evidence="10">
    <location>
        <begin position="449"/>
        <end position="463"/>
    </location>
</feature>
<dbReference type="GO" id="GO:0031251">
    <property type="term" value="C:PAN complex"/>
    <property type="evidence" value="ECO:0007669"/>
    <property type="project" value="UniProtKB-UniRule"/>
</dbReference>
<dbReference type="GO" id="GO:0004535">
    <property type="term" value="F:poly(A)-specific ribonuclease activity"/>
    <property type="evidence" value="ECO:0007669"/>
    <property type="project" value="UniProtKB-UniRule"/>
</dbReference>
<dbReference type="InterPro" id="IPR013520">
    <property type="entry name" value="Ribonucl_H"/>
</dbReference>